<dbReference type="eggNOG" id="ENOG5032YQJ">
    <property type="taxonomic scope" value="Bacteria"/>
</dbReference>
<dbReference type="EMBL" id="ACJN02000001">
    <property type="protein sequence ID" value="EFI35480.1"/>
    <property type="molecule type" value="Genomic_DNA"/>
</dbReference>
<dbReference type="Proteomes" id="UP000005496">
    <property type="component" value="Unassembled WGS sequence"/>
</dbReference>
<gene>
    <name evidence="1" type="ORF">Dthio_PD2902</name>
</gene>
<name>D6SLB9_9BACT</name>
<dbReference type="InterPro" id="IPR025427">
    <property type="entry name" value="DUF4160"/>
</dbReference>
<dbReference type="Pfam" id="PF13711">
    <property type="entry name" value="DUF4160"/>
    <property type="match status" value="1"/>
</dbReference>
<proteinExistence type="predicted"/>
<sequence length="79" mass="9610">MTPTVFRKKGYRFFFFSREETRMHVHVVSNEGEAKFWLKPELELANNYRFSRKELKEIEAIIEEHHHELASAWIKHFSS</sequence>
<evidence type="ECO:0000313" key="1">
    <source>
        <dbReference type="EMBL" id="EFI35480.1"/>
    </source>
</evidence>
<dbReference type="AlphaFoldDB" id="D6SLB9"/>
<organism evidence="1 2">
    <name type="scientific">Desulfonatronospira thiodismutans ASO3-1</name>
    <dbReference type="NCBI Taxonomy" id="555779"/>
    <lineage>
        <taxon>Bacteria</taxon>
        <taxon>Pseudomonadati</taxon>
        <taxon>Thermodesulfobacteriota</taxon>
        <taxon>Desulfovibrionia</taxon>
        <taxon>Desulfovibrionales</taxon>
        <taxon>Desulfonatronovibrionaceae</taxon>
        <taxon>Desulfonatronospira</taxon>
    </lineage>
</organism>
<evidence type="ECO:0008006" key="3">
    <source>
        <dbReference type="Google" id="ProtNLM"/>
    </source>
</evidence>
<dbReference type="RefSeq" id="WP_008868612.1">
    <property type="nucleotide sequence ID" value="NZ_ACJN02000001.1"/>
</dbReference>
<accession>D6SLB9</accession>
<protein>
    <recommendedName>
        <fullName evidence="3">DUF4160 domain-containing protein</fullName>
    </recommendedName>
</protein>
<dbReference type="OrthoDB" id="122670at2"/>
<reference evidence="1" key="1">
    <citation type="submission" date="2010-05" db="EMBL/GenBank/DDBJ databases">
        <title>The draft genome of Desulfonatronospira thiodismutans ASO3-1.</title>
        <authorList>
            <consortium name="US DOE Joint Genome Institute (JGI-PGF)"/>
            <person name="Lucas S."/>
            <person name="Copeland A."/>
            <person name="Lapidus A."/>
            <person name="Cheng J.-F."/>
            <person name="Bruce D."/>
            <person name="Goodwin L."/>
            <person name="Pitluck S."/>
            <person name="Chertkov O."/>
            <person name="Brettin T."/>
            <person name="Detter J.C."/>
            <person name="Han C."/>
            <person name="Land M.L."/>
            <person name="Hauser L."/>
            <person name="Kyrpides N."/>
            <person name="Mikhailova N."/>
            <person name="Muyzer G."/>
            <person name="Woyke T."/>
        </authorList>
    </citation>
    <scope>NUCLEOTIDE SEQUENCE [LARGE SCALE GENOMIC DNA]</scope>
    <source>
        <strain evidence="1">ASO3-1</strain>
    </source>
</reference>
<evidence type="ECO:0000313" key="2">
    <source>
        <dbReference type="Proteomes" id="UP000005496"/>
    </source>
</evidence>
<keyword evidence="2" id="KW-1185">Reference proteome</keyword>
<comment type="caution">
    <text evidence="1">The sequence shown here is derived from an EMBL/GenBank/DDBJ whole genome shotgun (WGS) entry which is preliminary data.</text>
</comment>